<keyword evidence="6" id="KW-0051">Antiviral defense</keyword>
<feature type="transmembrane region" description="Helical" evidence="8">
    <location>
        <begin position="89"/>
        <end position="110"/>
    </location>
</feature>
<feature type="domain" description="Pycsar effector protein" evidence="9">
    <location>
        <begin position="42"/>
        <end position="198"/>
    </location>
</feature>
<protein>
    <recommendedName>
        <fullName evidence="9">Pycsar effector protein domain-containing protein</fullName>
    </recommendedName>
</protein>
<keyword evidence="7 8" id="KW-0472">Membrane</keyword>
<dbReference type="InterPro" id="IPR043760">
    <property type="entry name" value="PycTM_dom"/>
</dbReference>
<evidence type="ECO:0000256" key="7">
    <source>
        <dbReference type="ARBA" id="ARBA00023136"/>
    </source>
</evidence>
<keyword evidence="2" id="KW-1003">Cell membrane</keyword>
<dbReference type="EMBL" id="FUYL01000007">
    <property type="protein sequence ID" value="SKB62825.1"/>
    <property type="molecule type" value="Genomic_DNA"/>
</dbReference>
<evidence type="ECO:0000313" key="11">
    <source>
        <dbReference type="Proteomes" id="UP000190339"/>
    </source>
</evidence>
<accession>A0A1T5CTK2</accession>
<dbReference type="Proteomes" id="UP000190339">
    <property type="component" value="Unassembled WGS sequence"/>
</dbReference>
<dbReference type="GO" id="GO:0051607">
    <property type="term" value="P:defense response to virus"/>
    <property type="evidence" value="ECO:0007669"/>
    <property type="project" value="UniProtKB-KW"/>
</dbReference>
<feature type="transmembrane region" description="Helical" evidence="8">
    <location>
        <begin position="179"/>
        <end position="201"/>
    </location>
</feature>
<feature type="transmembrane region" description="Helical" evidence="8">
    <location>
        <begin position="60"/>
        <end position="83"/>
    </location>
</feature>
<evidence type="ECO:0000256" key="2">
    <source>
        <dbReference type="ARBA" id="ARBA00022475"/>
    </source>
</evidence>
<keyword evidence="11" id="KW-1185">Reference proteome</keyword>
<proteinExistence type="predicted"/>
<reference evidence="11" key="1">
    <citation type="submission" date="2017-02" db="EMBL/GenBank/DDBJ databases">
        <authorList>
            <person name="Varghese N."/>
            <person name="Submissions S."/>
        </authorList>
    </citation>
    <scope>NUCLEOTIDE SEQUENCE [LARGE SCALE GENOMIC DNA]</scope>
    <source>
        <strain evidence="11">DSM 23546</strain>
    </source>
</reference>
<sequence length="206" mass="23900">MTKKEATKTHKSGKNHISKKDAEYFKLIKGESSHTEELVDHYWGSINYVFSLIKASEIKAGLILSFYGILLNIIYSNVVTVLQKDNNSWLLYALIVSWVICTIISVYYSIRCFIPKIEDKYDRNIFFFGDIISKFGTIREFSQTFYNISLTEEELFDHLGQQIFINSKISAYKFKCVNYAIRFLAIGLAILFLAIICYLVTEFILK</sequence>
<comment type="subcellular location">
    <subcellularLocation>
        <location evidence="1">Cell membrane</location>
    </subcellularLocation>
</comment>
<evidence type="ECO:0000256" key="5">
    <source>
        <dbReference type="ARBA" id="ARBA00022989"/>
    </source>
</evidence>
<keyword evidence="3 8" id="KW-0812">Transmembrane</keyword>
<dbReference type="GO" id="GO:0005886">
    <property type="term" value="C:plasma membrane"/>
    <property type="evidence" value="ECO:0007669"/>
    <property type="project" value="UniProtKB-SubCell"/>
</dbReference>
<dbReference type="RefSeq" id="WP_234999728.1">
    <property type="nucleotide sequence ID" value="NZ_FUYL01000007.1"/>
</dbReference>
<dbReference type="Pfam" id="PF18967">
    <property type="entry name" value="PycTM"/>
    <property type="match status" value="1"/>
</dbReference>
<evidence type="ECO:0000256" key="6">
    <source>
        <dbReference type="ARBA" id="ARBA00023118"/>
    </source>
</evidence>
<dbReference type="GO" id="GO:0000166">
    <property type="term" value="F:nucleotide binding"/>
    <property type="evidence" value="ECO:0007669"/>
    <property type="project" value="UniProtKB-KW"/>
</dbReference>
<evidence type="ECO:0000313" key="10">
    <source>
        <dbReference type="EMBL" id="SKB62825.1"/>
    </source>
</evidence>
<dbReference type="STRING" id="561365.SAMN05660866_02475"/>
<organism evidence="10 11">
    <name type="scientific">Maribacter arcticus</name>
    <dbReference type="NCBI Taxonomy" id="561365"/>
    <lineage>
        <taxon>Bacteria</taxon>
        <taxon>Pseudomonadati</taxon>
        <taxon>Bacteroidota</taxon>
        <taxon>Flavobacteriia</taxon>
        <taxon>Flavobacteriales</taxon>
        <taxon>Flavobacteriaceae</taxon>
        <taxon>Maribacter</taxon>
    </lineage>
</organism>
<evidence type="ECO:0000256" key="8">
    <source>
        <dbReference type="SAM" id="Phobius"/>
    </source>
</evidence>
<evidence type="ECO:0000259" key="9">
    <source>
        <dbReference type="Pfam" id="PF18967"/>
    </source>
</evidence>
<name>A0A1T5CTK2_9FLAO</name>
<keyword evidence="5 8" id="KW-1133">Transmembrane helix</keyword>
<evidence type="ECO:0000256" key="3">
    <source>
        <dbReference type="ARBA" id="ARBA00022692"/>
    </source>
</evidence>
<gene>
    <name evidence="10" type="ORF">SAMN05660866_02475</name>
</gene>
<dbReference type="AlphaFoldDB" id="A0A1T5CTK2"/>
<evidence type="ECO:0000256" key="4">
    <source>
        <dbReference type="ARBA" id="ARBA00022741"/>
    </source>
</evidence>
<evidence type="ECO:0000256" key="1">
    <source>
        <dbReference type="ARBA" id="ARBA00004236"/>
    </source>
</evidence>
<keyword evidence="4" id="KW-0547">Nucleotide-binding</keyword>